<dbReference type="InterPro" id="IPR048152">
    <property type="entry name" value="AMED_5909-like"/>
</dbReference>
<evidence type="ECO:0000313" key="1">
    <source>
        <dbReference type="EMBL" id="MBB5855953.1"/>
    </source>
</evidence>
<dbReference type="AlphaFoldDB" id="A0A841BAQ6"/>
<reference evidence="1 2" key="1">
    <citation type="submission" date="2020-08" db="EMBL/GenBank/DDBJ databases">
        <title>Sequencing the genomes of 1000 actinobacteria strains.</title>
        <authorList>
            <person name="Klenk H.-P."/>
        </authorList>
    </citation>
    <scope>NUCLEOTIDE SEQUENCE [LARGE SCALE GENOMIC DNA]</scope>
    <source>
        <strain evidence="1 2">DSM 45272</strain>
    </source>
</reference>
<accession>A0A841BAQ6</accession>
<organism evidence="1 2">
    <name type="scientific">Amycolatopsis umgeniensis</name>
    <dbReference type="NCBI Taxonomy" id="336628"/>
    <lineage>
        <taxon>Bacteria</taxon>
        <taxon>Bacillati</taxon>
        <taxon>Actinomycetota</taxon>
        <taxon>Actinomycetes</taxon>
        <taxon>Pseudonocardiales</taxon>
        <taxon>Pseudonocardiaceae</taxon>
        <taxon>Amycolatopsis</taxon>
    </lineage>
</organism>
<evidence type="ECO:0000313" key="2">
    <source>
        <dbReference type="Proteomes" id="UP000580861"/>
    </source>
</evidence>
<dbReference type="NCBIfam" id="NF041510">
    <property type="entry name" value="AMED_5909_fam"/>
    <property type="match status" value="1"/>
</dbReference>
<name>A0A841BAQ6_9PSEU</name>
<proteinExistence type="predicted"/>
<protein>
    <submittedName>
        <fullName evidence="1">Uncharacterized protein</fullName>
    </submittedName>
</protein>
<dbReference type="EMBL" id="JACHMX010000001">
    <property type="protein sequence ID" value="MBB5855953.1"/>
    <property type="molecule type" value="Genomic_DNA"/>
</dbReference>
<keyword evidence="2" id="KW-1185">Reference proteome</keyword>
<gene>
    <name evidence="1" type="ORF">HDA45_006040</name>
</gene>
<dbReference type="Proteomes" id="UP000580861">
    <property type="component" value="Unassembled WGS sequence"/>
</dbReference>
<sequence>MSEWLRFHQAHARMYLEVSEVDRWRHHELKYWVGYEERKAQEIAARMRSTTA</sequence>
<comment type="caution">
    <text evidence="1">The sequence shown here is derived from an EMBL/GenBank/DDBJ whole genome shotgun (WGS) entry which is preliminary data.</text>
</comment>